<comment type="caution">
    <text evidence="2">The sequence shown here is derived from an EMBL/GenBank/DDBJ whole genome shotgun (WGS) entry which is preliminary data.</text>
</comment>
<sequence>MLDEYDETMKAMQICIWELREGIINFLQMGKKIMNEPLKSYASESEYEGDDEDEGISLISSHESSNQTQVEVEEEPTIALVTALANASRDKDMDQTEKPVLRNVEAIKRFMRSSRKCHLVV</sequence>
<name>A0AAD8KUJ2_TARER</name>
<dbReference type="Proteomes" id="UP001229421">
    <property type="component" value="Unassembled WGS sequence"/>
</dbReference>
<evidence type="ECO:0000313" key="3">
    <source>
        <dbReference type="Proteomes" id="UP001229421"/>
    </source>
</evidence>
<feature type="region of interest" description="Disordered" evidence="1">
    <location>
        <begin position="41"/>
        <end position="74"/>
    </location>
</feature>
<proteinExistence type="predicted"/>
<organism evidence="2 3">
    <name type="scientific">Tagetes erecta</name>
    <name type="common">African marigold</name>
    <dbReference type="NCBI Taxonomy" id="13708"/>
    <lineage>
        <taxon>Eukaryota</taxon>
        <taxon>Viridiplantae</taxon>
        <taxon>Streptophyta</taxon>
        <taxon>Embryophyta</taxon>
        <taxon>Tracheophyta</taxon>
        <taxon>Spermatophyta</taxon>
        <taxon>Magnoliopsida</taxon>
        <taxon>eudicotyledons</taxon>
        <taxon>Gunneridae</taxon>
        <taxon>Pentapetalae</taxon>
        <taxon>asterids</taxon>
        <taxon>campanulids</taxon>
        <taxon>Asterales</taxon>
        <taxon>Asteraceae</taxon>
        <taxon>Asteroideae</taxon>
        <taxon>Heliantheae alliance</taxon>
        <taxon>Tageteae</taxon>
        <taxon>Tagetes</taxon>
    </lineage>
</organism>
<dbReference type="EMBL" id="JAUHHV010000004">
    <property type="protein sequence ID" value="KAK1427431.1"/>
    <property type="molecule type" value="Genomic_DNA"/>
</dbReference>
<feature type="compositionally biased region" description="Polar residues" evidence="1">
    <location>
        <begin position="58"/>
        <end position="70"/>
    </location>
</feature>
<reference evidence="2" key="1">
    <citation type="journal article" date="2023" name="bioRxiv">
        <title>Improved chromosome-level genome assembly for marigold (Tagetes erecta).</title>
        <authorList>
            <person name="Jiang F."/>
            <person name="Yuan L."/>
            <person name="Wang S."/>
            <person name="Wang H."/>
            <person name="Xu D."/>
            <person name="Wang A."/>
            <person name="Fan W."/>
        </authorList>
    </citation>
    <scope>NUCLEOTIDE SEQUENCE</scope>
    <source>
        <strain evidence="2">WSJ</strain>
        <tissue evidence="2">Leaf</tissue>
    </source>
</reference>
<accession>A0AAD8KUJ2</accession>
<protein>
    <submittedName>
        <fullName evidence="2">Uncharacterized protein</fullName>
    </submittedName>
</protein>
<evidence type="ECO:0000256" key="1">
    <source>
        <dbReference type="SAM" id="MobiDB-lite"/>
    </source>
</evidence>
<keyword evidence="3" id="KW-1185">Reference proteome</keyword>
<evidence type="ECO:0000313" key="2">
    <source>
        <dbReference type="EMBL" id="KAK1427431.1"/>
    </source>
</evidence>
<dbReference type="AlphaFoldDB" id="A0AAD8KUJ2"/>
<gene>
    <name evidence="2" type="ORF">QVD17_16117</name>
</gene>
<feature type="compositionally biased region" description="Acidic residues" evidence="1">
    <location>
        <begin position="45"/>
        <end position="55"/>
    </location>
</feature>